<feature type="domain" description="Reverse transcriptase" evidence="2">
    <location>
        <begin position="880"/>
        <end position="1128"/>
    </location>
</feature>
<sequence>MAATRVLLCSLLVLTVFVAEHREQSPTNPVCSGRLFRSTRCFRKKFLTRRIAFYPNTTATFNPSFDLLICCGDVHPMPGPSAFFRPHTSKLSAMLLNSRSLRNKLTDFQASIYSYNVDILAITETWLTPAILDHEVLPRGYNVYRREREEERRGGSVLIAIRDNISSQRRRDIETNCELVVVEVNPTKANKFLLYGFYRPPSTISEYLLELKQSLSHEELNTPLFLCGDFNFPDINWNYQAAPGLDNLPNMFCDIVSDTFLTQMNHSTTRITDNAENILDLVFTNQPERVCEMETFECQFTTDHLGVAFFIKTKVKRERVVRYAYDFKKANFDALRQALSVTSLDMGFDESDVDQCWESWRDLFLNAVESYIPKIKLKDAKSPRWIDGEIVKLSRKKKRLWKRAKQSNSAVHWDNYRSIRKQIKTATKRKYRAFLKELQVDLKDNPKKFWNFYRSKTKSARIPKVVHLGSAKASTPSAKANLFNHFFASVFLKPDLHTVETTTTFTAQDNELYSIQATIQEVLKALKNIDPSKACGPDQIPGRILRECSSEIAPSLTPAPGLLDNLPNMFCDIVSDTFLTQMNHSTTRITDNAENILDLVFTNQPERVCEMETFECQFTTDHLGVAFFIKTKVKRERVVRYAYDFKKANFDALRQALSVTSLDMGFDESDVDQCWESWRDLFLNAVESYIPKIKLKDAKSPRWIDGEIVKLSRKKKRLWKRAKQSNSAVHWDNYRSIRKQIKTATKRKYRAFLKELQVDLKDNPKKFWNFYRSKTKSARIPKVVHLGSAKASTPSAKANLFNHFFASVFLKPDLHTVETTTTFTAQDNELYSIQATIQEVLKALKNIDPSKACGPDQIPGRILRECSSEIAPSLTRLINISLRVGCVPQDWKRANVVPVYKKGDNEDVCSYRAISLLSLISKITERIVLDRFSNFIADKIYPMQHGFVKGRSTITQLLDTVHRMVRTIDHGEQTDVAFLDFSKAFDSVSHAHLISKLDQSGIKGPLLHWFISYLGNRLQRVVIDGKSSNWLPVTSGVPQGSLLGPALFVLFINDMPSALSHSSTLALFADDAKCFRTIRSYADCALLQDEIDKLVDWSNNWKLAFNVDKCSLCTVTRKRSPIICNYRMGEKALSRVRAQRDLGVLMSDTASFNDHIQAQMRD</sequence>
<dbReference type="PROSITE" id="PS50878">
    <property type="entry name" value="RT_POL"/>
    <property type="match status" value="1"/>
</dbReference>
<dbReference type="SUPFAM" id="SSF56672">
    <property type="entry name" value="DNA/RNA polymerases"/>
    <property type="match status" value="1"/>
</dbReference>
<name>A0A2B4RUV9_STYPI</name>
<accession>A0A2B4RUV9</accession>
<dbReference type="AlphaFoldDB" id="A0A2B4RUV9"/>
<protein>
    <submittedName>
        <fullName evidence="3">RNA-directed DNA polymerase from mobile element jockey</fullName>
    </submittedName>
</protein>
<dbReference type="GO" id="GO:0003964">
    <property type="term" value="F:RNA-directed DNA polymerase activity"/>
    <property type="evidence" value="ECO:0007669"/>
    <property type="project" value="UniProtKB-KW"/>
</dbReference>
<comment type="caution">
    <text evidence="3">The sequence shown here is derived from an EMBL/GenBank/DDBJ whole genome shotgun (WGS) entry which is preliminary data.</text>
</comment>
<dbReference type="PANTHER" id="PTHR33395">
    <property type="entry name" value="TRANSCRIPTASE, PUTATIVE-RELATED-RELATED"/>
    <property type="match status" value="1"/>
</dbReference>
<evidence type="ECO:0000256" key="1">
    <source>
        <dbReference type="SAM" id="SignalP"/>
    </source>
</evidence>
<gene>
    <name evidence="3" type="primary">pol</name>
    <name evidence="3" type="ORF">AWC38_SpisGene15204</name>
</gene>
<feature type="signal peptide" evidence="1">
    <location>
        <begin position="1"/>
        <end position="19"/>
    </location>
</feature>
<keyword evidence="3" id="KW-0695">RNA-directed DNA polymerase</keyword>
<dbReference type="EMBL" id="LSMT01000321">
    <property type="protein sequence ID" value="PFX20340.1"/>
    <property type="molecule type" value="Genomic_DNA"/>
</dbReference>
<dbReference type="Proteomes" id="UP000225706">
    <property type="component" value="Unassembled WGS sequence"/>
</dbReference>
<dbReference type="SUPFAM" id="SSF56219">
    <property type="entry name" value="DNase I-like"/>
    <property type="match status" value="1"/>
</dbReference>
<dbReference type="InterPro" id="IPR005135">
    <property type="entry name" value="Endo/exonuclease/phosphatase"/>
</dbReference>
<dbReference type="Gene3D" id="3.60.10.10">
    <property type="entry name" value="Endonuclease/exonuclease/phosphatase"/>
    <property type="match status" value="1"/>
</dbReference>
<dbReference type="Pfam" id="PF00078">
    <property type="entry name" value="RVT_1"/>
    <property type="match status" value="1"/>
</dbReference>
<keyword evidence="3" id="KW-0548">Nucleotidyltransferase</keyword>
<proteinExistence type="predicted"/>
<feature type="chain" id="PRO_5013378536" evidence="1">
    <location>
        <begin position="20"/>
        <end position="1162"/>
    </location>
</feature>
<dbReference type="InterPro" id="IPR043502">
    <property type="entry name" value="DNA/RNA_pol_sf"/>
</dbReference>
<organism evidence="3 4">
    <name type="scientific">Stylophora pistillata</name>
    <name type="common">Smooth cauliflower coral</name>
    <dbReference type="NCBI Taxonomy" id="50429"/>
    <lineage>
        <taxon>Eukaryota</taxon>
        <taxon>Metazoa</taxon>
        <taxon>Cnidaria</taxon>
        <taxon>Anthozoa</taxon>
        <taxon>Hexacorallia</taxon>
        <taxon>Scleractinia</taxon>
        <taxon>Astrocoeniina</taxon>
        <taxon>Pocilloporidae</taxon>
        <taxon>Stylophora</taxon>
    </lineage>
</organism>
<reference evidence="4" key="1">
    <citation type="journal article" date="2017" name="bioRxiv">
        <title>Comparative analysis of the genomes of Stylophora pistillata and Acropora digitifera provides evidence for extensive differences between species of corals.</title>
        <authorList>
            <person name="Voolstra C.R."/>
            <person name="Li Y."/>
            <person name="Liew Y.J."/>
            <person name="Baumgarten S."/>
            <person name="Zoccola D."/>
            <person name="Flot J.-F."/>
            <person name="Tambutte S."/>
            <person name="Allemand D."/>
            <person name="Aranda M."/>
        </authorList>
    </citation>
    <scope>NUCLEOTIDE SEQUENCE [LARGE SCALE GENOMIC DNA]</scope>
</reference>
<dbReference type="CDD" id="cd01650">
    <property type="entry name" value="RT_nLTR_like"/>
    <property type="match status" value="1"/>
</dbReference>
<keyword evidence="4" id="KW-1185">Reference proteome</keyword>
<keyword evidence="3" id="KW-0808">Transferase</keyword>
<dbReference type="PANTHER" id="PTHR33395:SF22">
    <property type="entry name" value="REVERSE TRANSCRIPTASE DOMAIN-CONTAINING PROTEIN"/>
    <property type="match status" value="1"/>
</dbReference>
<dbReference type="InterPro" id="IPR000477">
    <property type="entry name" value="RT_dom"/>
</dbReference>
<evidence type="ECO:0000313" key="3">
    <source>
        <dbReference type="EMBL" id="PFX20340.1"/>
    </source>
</evidence>
<evidence type="ECO:0000313" key="4">
    <source>
        <dbReference type="Proteomes" id="UP000225706"/>
    </source>
</evidence>
<keyword evidence="1" id="KW-0732">Signal</keyword>
<dbReference type="Pfam" id="PF14529">
    <property type="entry name" value="Exo_endo_phos_2"/>
    <property type="match status" value="1"/>
</dbReference>
<dbReference type="OrthoDB" id="5988221at2759"/>
<evidence type="ECO:0000259" key="2">
    <source>
        <dbReference type="PROSITE" id="PS50878"/>
    </source>
</evidence>
<dbReference type="InterPro" id="IPR036691">
    <property type="entry name" value="Endo/exonu/phosph_ase_sf"/>
</dbReference>